<feature type="region of interest" description="Disordered" evidence="1">
    <location>
        <begin position="29"/>
        <end position="65"/>
    </location>
</feature>
<dbReference type="EMBL" id="CAJVQB010169338">
    <property type="protein sequence ID" value="CAG8857318.1"/>
    <property type="molecule type" value="Genomic_DNA"/>
</dbReference>
<organism evidence="2 3">
    <name type="scientific">Gigaspora margarita</name>
    <dbReference type="NCBI Taxonomy" id="4874"/>
    <lineage>
        <taxon>Eukaryota</taxon>
        <taxon>Fungi</taxon>
        <taxon>Fungi incertae sedis</taxon>
        <taxon>Mucoromycota</taxon>
        <taxon>Glomeromycotina</taxon>
        <taxon>Glomeromycetes</taxon>
        <taxon>Diversisporales</taxon>
        <taxon>Gigasporaceae</taxon>
        <taxon>Gigaspora</taxon>
    </lineage>
</organism>
<gene>
    <name evidence="2" type="ORF">GMARGA_LOCUS46139</name>
</gene>
<evidence type="ECO:0000313" key="3">
    <source>
        <dbReference type="Proteomes" id="UP000789901"/>
    </source>
</evidence>
<sequence length="65" mass="7224">EDSVEAAEVTAISNNGIDSNNNILQHKLSKTRHSQSKSKLFAPFKPPFKNAKISHSKCQRSNSQE</sequence>
<evidence type="ECO:0000256" key="1">
    <source>
        <dbReference type="SAM" id="MobiDB-lite"/>
    </source>
</evidence>
<comment type="caution">
    <text evidence="2">The sequence shown here is derived from an EMBL/GenBank/DDBJ whole genome shotgun (WGS) entry which is preliminary data.</text>
</comment>
<evidence type="ECO:0000313" key="2">
    <source>
        <dbReference type="EMBL" id="CAG8857318.1"/>
    </source>
</evidence>
<protein>
    <submittedName>
        <fullName evidence="2">43684_t:CDS:1</fullName>
    </submittedName>
</protein>
<dbReference type="Proteomes" id="UP000789901">
    <property type="component" value="Unassembled WGS sequence"/>
</dbReference>
<keyword evidence="3" id="KW-1185">Reference proteome</keyword>
<name>A0ABN7XPP5_GIGMA</name>
<reference evidence="2 3" key="1">
    <citation type="submission" date="2021-06" db="EMBL/GenBank/DDBJ databases">
        <authorList>
            <person name="Kallberg Y."/>
            <person name="Tangrot J."/>
            <person name="Rosling A."/>
        </authorList>
    </citation>
    <scope>NUCLEOTIDE SEQUENCE [LARGE SCALE GENOMIC DNA]</scope>
    <source>
        <strain evidence="2 3">120-4 pot B 10/14</strain>
    </source>
</reference>
<feature type="non-terminal residue" evidence="2">
    <location>
        <position position="1"/>
    </location>
</feature>
<accession>A0ABN7XPP5</accession>
<proteinExistence type="predicted"/>
<feature type="non-terminal residue" evidence="2">
    <location>
        <position position="65"/>
    </location>
</feature>